<feature type="transmembrane region" description="Helical" evidence="7">
    <location>
        <begin position="323"/>
        <end position="348"/>
    </location>
</feature>
<evidence type="ECO:0000259" key="9">
    <source>
        <dbReference type="Pfam" id="PF12704"/>
    </source>
</evidence>
<evidence type="ECO:0000256" key="2">
    <source>
        <dbReference type="ARBA" id="ARBA00022475"/>
    </source>
</evidence>
<feature type="transmembrane region" description="Helical" evidence="7">
    <location>
        <begin position="270"/>
        <end position="291"/>
    </location>
</feature>
<protein>
    <submittedName>
        <fullName evidence="10">Duplicated orphan permease</fullName>
    </submittedName>
</protein>
<feature type="domain" description="MacB-like periplasmic core" evidence="9">
    <location>
        <begin position="20"/>
        <end position="232"/>
    </location>
</feature>
<dbReference type="GO" id="GO:0005886">
    <property type="term" value="C:plasma membrane"/>
    <property type="evidence" value="ECO:0007669"/>
    <property type="project" value="UniProtKB-SubCell"/>
</dbReference>
<dbReference type="InterPro" id="IPR050250">
    <property type="entry name" value="Macrolide_Exporter_MacB"/>
</dbReference>
<dbReference type="InterPro" id="IPR025857">
    <property type="entry name" value="MacB_PCD"/>
</dbReference>
<evidence type="ECO:0000313" key="11">
    <source>
        <dbReference type="Proteomes" id="UP000198575"/>
    </source>
</evidence>
<name>A0A1I4ZNK1_9GAMM</name>
<evidence type="ECO:0000256" key="5">
    <source>
        <dbReference type="ARBA" id="ARBA00023136"/>
    </source>
</evidence>
<feature type="transmembrane region" description="Helical" evidence="7">
    <location>
        <begin position="774"/>
        <end position="795"/>
    </location>
</feature>
<evidence type="ECO:0000256" key="3">
    <source>
        <dbReference type="ARBA" id="ARBA00022692"/>
    </source>
</evidence>
<sequence>MINELRMAWRAMRARPGFFLTAILTLTLGIGAVTAIFTVYDAVLLKPLPFDHAERIVTLSREQGSSVQRTVSVPVFDEWRERGGGGFAALGAYAPETMNLTGAGAGDAQRLSLSKVTPGFWQVFSQPMAIGSSWGEQEESHNEHVVVLSDALWRSRFGANAGVLGSDIHLNGDSYRIVGVARPEFRFPERSDVWIPTFTPGHAQSRRTVNFLRVVGLLKEDASAAQAASGIQGVIDWQVRTFPQDESAMQARVIPLQEQIGAPIGSALDMLLAAAGLVLLIACANLANLMLARGQNRAQELALRSALGAARGRLVRHALAESLLIALAGTGAGLALAKPAIAGLVALAPDLLSAYNLPTIDLRVVAGTSAVALLTLFLFALYPALRAAATDPVKAMQGSSRSQTGSVRQMRARSILVSAEVALALTLLAGAGLLIGSLRQLDRVDPGVRTDHVLTAQFSISTLILQPGQDLNVWAENAIRQLTPRLDAIEKRLRELPGVESVSLSFGLPASGNASWSSSFQVVGAPEEKHAEVQYRFVSEDYFRTFGIPVEAGRAFNAMDGRRALMPTELLVNRAFADRYLAGRDPLTSEIKTFGDAPIPVVGVVGNVRQAGLDHDINPEVYFPISKAIQGDLSIALKVQGDAMAQIEPLRRAMREVAADAPVYEVRPMDAVIGETLGLRRFNTTLMSLFAAVAVALAAVGLYGVIAYSVGQRRREIGLRQALGAGTLSVHRLILGSSLRMILPGMAVGLLGALGLGRLISAQLYGVQAADPRVLALVVIVLGAAALLACLIPSLQAARMSPMEALRDE</sequence>
<evidence type="ECO:0000259" key="8">
    <source>
        <dbReference type="Pfam" id="PF02687"/>
    </source>
</evidence>
<evidence type="ECO:0000256" key="7">
    <source>
        <dbReference type="SAM" id="Phobius"/>
    </source>
</evidence>
<dbReference type="Pfam" id="PF02687">
    <property type="entry name" value="FtsX"/>
    <property type="match status" value="2"/>
</dbReference>
<keyword evidence="2" id="KW-1003">Cell membrane</keyword>
<feature type="domain" description="ABC3 transporter permease C-terminal" evidence="8">
    <location>
        <begin position="274"/>
        <end position="392"/>
    </location>
</feature>
<dbReference type="PANTHER" id="PTHR30572:SF4">
    <property type="entry name" value="ABC TRANSPORTER PERMEASE YTRF"/>
    <property type="match status" value="1"/>
</dbReference>
<dbReference type="STRING" id="578942.SAMN05216289_12740"/>
<feature type="transmembrane region" description="Helical" evidence="7">
    <location>
        <begin position="415"/>
        <end position="436"/>
    </location>
</feature>
<dbReference type="RefSeq" id="WP_092409609.1">
    <property type="nucleotide sequence ID" value="NZ_FOVF01000027.1"/>
</dbReference>
<dbReference type="GO" id="GO:0022857">
    <property type="term" value="F:transmembrane transporter activity"/>
    <property type="evidence" value="ECO:0007669"/>
    <property type="project" value="TreeGrafter"/>
</dbReference>
<keyword evidence="5 7" id="KW-0472">Membrane</keyword>
<feature type="transmembrane region" description="Helical" evidence="7">
    <location>
        <begin position="360"/>
        <end position="382"/>
    </location>
</feature>
<keyword evidence="11" id="KW-1185">Reference proteome</keyword>
<comment type="similarity">
    <text evidence="6">Belongs to the ABC-4 integral membrane protein family.</text>
</comment>
<feature type="domain" description="ABC3 transporter permease C-terminal" evidence="8">
    <location>
        <begin position="689"/>
        <end position="802"/>
    </location>
</feature>
<dbReference type="OrthoDB" id="5953812at2"/>
<dbReference type="NCBIfam" id="TIGR03434">
    <property type="entry name" value="ADOP"/>
    <property type="match status" value="1"/>
</dbReference>
<organism evidence="10 11">
    <name type="scientific">Dokdonella immobilis</name>
    <dbReference type="NCBI Taxonomy" id="578942"/>
    <lineage>
        <taxon>Bacteria</taxon>
        <taxon>Pseudomonadati</taxon>
        <taxon>Pseudomonadota</taxon>
        <taxon>Gammaproteobacteria</taxon>
        <taxon>Lysobacterales</taxon>
        <taxon>Rhodanobacteraceae</taxon>
        <taxon>Dokdonella</taxon>
    </lineage>
</organism>
<evidence type="ECO:0000256" key="4">
    <source>
        <dbReference type="ARBA" id="ARBA00022989"/>
    </source>
</evidence>
<keyword evidence="3 7" id="KW-0812">Transmembrane</keyword>
<evidence type="ECO:0000256" key="6">
    <source>
        <dbReference type="ARBA" id="ARBA00038076"/>
    </source>
</evidence>
<dbReference type="PANTHER" id="PTHR30572">
    <property type="entry name" value="MEMBRANE COMPONENT OF TRANSPORTER-RELATED"/>
    <property type="match status" value="1"/>
</dbReference>
<evidence type="ECO:0000256" key="1">
    <source>
        <dbReference type="ARBA" id="ARBA00004651"/>
    </source>
</evidence>
<reference evidence="10 11" key="1">
    <citation type="submission" date="2016-10" db="EMBL/GenBank/DDBJ databases">
        <authorList>
            <person name="de Groot N.N."/>
        </authorList>
    </citation>
    <scope>NUCLEOTIDE SEQUENCE [LARGE SCALE GENOMIC DNA]</scope>
    <source>
        <strain evidence="10 11">CGMCC 1.7659</strain>
    </source>
</reference>
<proteinExistence type="inferred from homology"/>
<dbReference type="EMBL" id="FOVF01000027">
    <property type="protein sequence ID" value="SFN51792.1"/>
    <property type="molecule type" value="Genomic_DNA"/>
</dbReference>
<dbReference type="InterPro" id="IPR003838">
    <property type="entry name" value="ABC3_permease_C"/>
</dbReference>
<feature type="transmembrane region" description="Helical" evidence="7">
    <location>
        <begin position="741"/>
        <end position="762"/>
    </location>
</feature>
<dbReference type="Pfam" id="PF12704">
    <property type="entry name" value="MacB_PCD"/>
    <property type="match status" value="2"/>
</dbReference>
<gene>
    <name evidence="10" type="ORF">SAMN05216289_12740</name>
</gene>
<evidence type="ECO:0000313" key="10">
    <source>
        <dbReference type="EMBL" id="SFN51792.1"/>
    </source>
</evidence>
<keyword evidence="4 7" id="KW-1133">Transmembrane helix</keyword>
<feature type="domain" description="MacB-like periplasmic core" evidence="9">
    <location>
        <begin position="456"/>
        <end position="646"/>
    </location>
</feature>
<accession>A0A1I4ZNK1</accession>
<dbReference type="InterPro" id="IPR017800">
    <property type="entry name" value="ADOP"/>
</dbReference>
<comment type="subcellular location">
    <subcellularLocation>
        <location evidence="1">Cell membrane</location>
        <topology evidence="1">Multi-pass membrane protein</topology>
    </subcellularLocation>
</comment>
<dbReference type="Proteomes" id="UP000198575">
    <property type="component" value="Unassembled WGS sequence"/>
</dbReference>
<feature type="transmembrane region" description="Helical" evidence="7">
    <location>
        <begin position="686"/>
        <end position="710"/>
    </location>
</feature>
<dbReference type="AlphaFoldDB" id="A0A1I4ZNK1"/>